<reference evidence="1 2" key="2">
    <citation type="journal article" date="2019" name="G3 (Bethesda)">
        <title>Hybrid Assembly of the Genome of the Entomopathogenic Nematode Steinernema carpocapsae Identifies the X-Chromosome.</title>
        <authorList>
            <person name="Serra L."/>
            <person name="Macchietto M."/>
            <person name="Macias-Munoz A."/>
            <person name="McGill C.J."/>
            <person name="Rodriguez I.M."/>
            <person name="Rodriguez B."/>
            <person name="Murad R."/>
            <person name="Mortazavi A."/>
        </authorList>
    </citation>
    <scope>NUCLEOTIDE SEQUENCE [LARGE SCALE GENOMIC DNA]</scope>
    <source>
        <strain evidence="1 2">ALL</strain>
    </source>
</reference>
<protein>
    <submittedName>
        <fullName evidence="1">Uncharacterized protein</fullName>
    </submittedName>
</protein>
<name>A0A4V6A1S1_STECR</name>
<dbReference type="EMBL" id="AZBU02000005">
    <property type="protein sequence ID" value="TKR75835.1"/>
    <property type="molecule type" value="Genomic_DNA"/>
</dbReference>
<comment type="caution">
    <text evidence="1">The sequence shown here is derived from an EMBL/GenBank/DDBJ whole genome shotgun (WGS) entry which is preliminary data.</text>
</comment>
<evidence type="ECO:0000313" key="1">
    <source>
        <dbReference type="EMBL" id="TKR75835.1"/>
    </source>
</evidence>
<sequence>MSLSTQPSRLEDLALRQLFFQILDKAIHEHIEPGSLDQTLPLSATVKHHLRRLFEDFQKFSNIIGHFLKPHYPYRNLLIVKDGFLNVEDSIKKVGKMSILPQGHVDYTHLCLAFGLEQEFYDVLPDTIMHFRNQGRSDLRCSMDTIHLTCYVVEVSVDTLRSGDSLISVNVFETAFKRIIQYKWIDATRLLIRIIRENESLFDKESLKKLIVNLLAFAEEKDPTKKEMCCAIEREAGPLMSLVTKKDLTAAGMKVFWRDMGW</sequence>
<accession>A0A4V6A1S1</accession>
<gene>
    <name evidence="1" type="ORF">L596_017072</name>
</gene>
<dbReference type="AlphaFoldDB" id="A0A4V6A1S1"/>
<dbReference type="Proteomes" id="UP000298663">
    <property type="component" value="Unassembled WGS sequence"/>
</dbReference>
<proteinExistence type="predicted"/>
<evidence type="ECO:0000313" key="2">
    <source>
        <dbReference type="Proteomes" id="UP000298663"/>
    </source>
</evidence>
<keyword evidence="2" id="KW-1185">Reference proteome</keyword>
<reference evidence="1 2" key="1">
    <citation type="journal article" date="2015" name="Genome Biol.">
        <title>Comparative genomics of Steinernema reveals deeply conserved gene regulatory networks.</title>
        <authorList>
            <person name="Dillman A.R."/>
            <person name="Macchietto M."/>
            <person name="Porter C.F."/>
            <person name="Rogers A."/>
            <person name="Williams B."/>
            <person name="Antoshechkin I."/>
            <person name="Lee M.M."/>
            <person name="Goodwin Z."/>
            <person name="Lu X."/>
            <person name="Lewis E.E."/>
            <person name="Goodrich-Blair H."/>
            <person name="Stock S.P."/>
            <person name="Adams B.J."/>
            <person name="Sternberg P.W."/>
            <person name="Mortazavi A."/>
        </authorList>
    </citation>
    <scope>NUCLEOTIDE SEQUENCE [LARGE SCALE GENOMIC DNA]</scope>
    <source>
        <strain evidence="1 2">ALL</strain>
    </source>
</reference>
<organism evidence="1 2">
    <name type="scientific">Steinernema carpocapsae</name>
    <name type="common">Entomopathogenic nematode</name>
    <dbReference type="NCBI Taxonomy" id="34508"/>
    <lineage>
        <taxon>Eukaryota</taxon>
        <taxon>Metazoa</taxon>
        <taxon>Ecdysozoa</taxon>
        <taxon>Nematoda</taxon>
        <taxon>Chromadorea</taxon>
        <taxon>Rhabditida</taxon>
        <taxon>Tylenchina</taxon>
        <taxon>Panagrolaimomorpha</taxon>
        <taxon>Strongyloidoidea</taxon>
        <taxon>Steinernematidae</taxon>
        <taxon>Steinernema</taxon>
    </lineage>
</organism>